<feature type="non-terminal residue" evidence="1">
    <location>
        <position position="1"/>
    </location>
</feature>
<gene>
    <name evidence="1" type="ORF">S01H1_03905</name>
</gene>
<feature type="non-terminal residue" evidence="1">
    <location>
        <position position="514"/>
    </location>
</feature>
<accession>X0TY01</accession>
<dbReference type="AlphaFoldDB" id="X0TY01"/>
<dbReference type="EMBL" id="BARS01002093">
    <property type="protein sequence ID" value="GAF81025.1"/>
    <property type="molecule type" value="Genomic_DNA"/>
</dbReference>
<reference evidence="1" key="1">
    <citation type="journal article" date="2014" name="Front. Microbiol.">
        <title>High frequency of phylogenetically diverse reductive dehalogenase-homologous genes in deep subseafloor sedimentary metagenomes.</title>
        <authorList>
            <person name="Kawai M."/>
            <person name="Futagami T."/>
            <person name="Toyoda A."/>
            <person name="Takaki Y."/>
            <person name="Nishi S."/>
            <person name="Hori S."/>
            <person name="Arai W."/>
            <person name="Tsubouchi T."/>
            <person name="Morono Y."/>
            <person name="Uchiyama I."/>
            <person name="Ito T."/>
            <person name="Fujiyama A."/>
            <person name="Inagaki F."/>
            <person name="Takami H."/>
        </authorList>
    </citation>
    <scope>NUCLEOTIDE SEQUENCE</scope>
    <source>
        <strain evidence="1">Expedition CK06-06</strain>
    </source>
</reference>
<proteinExistence type="predicted"/>
<sequence>EDYITASMLKDTNSPADEDIFTYESTGSTGEWHTPGELNLAVIVGTSSDSQVAVWTGDGTIEGAASFTYDGSNMQFTGDIGSTGTKITKGWFTDLTVSGDISASITGNAETVTLTDNENASEEDEILFAAGAAGSGDIGVEGDGDFTYNPSTGTVTATKYKVYRTSETTALNAGWWEIKTTATTGDLTGLRTVMISDAPSGDLNVRGVYGQAVVEAGKYAGILAGGLFTASNVGGTGDIDNVYVLGAHYSSGAETIVSGDFYLGYLKSQTRETDPRTVGGHDVLLGLENEAIEGTGMTMDSAIRIFGTNTGVDDFTHGIDFSDAEITTAEILLSNSETIDNTTDGRVTIGGGDLNIDTGEVYQINGTQITSSALSDRATIAMTDEVETITANWAWTGIAGNRIVSISTYSDTDAQLSKFKLRKSHQDTVGYTATVNNEDLGSVSAWGVGSDADKWDETARILFEQDGAVGANHVPGRIVFQTSTNAATPATAMTISSAQVVTFANDLADSEVSD</sequence>
<organism evidence="1">
    <name type="scientific">marine sediment metagenome</name>
    <dbReference type="NCBI Taxonomy" id="412755"/>
    <lineage>
        <taxon>unclassified sequences</taxon>
        <taxon>metagenomes</taxon>
        <taxon>ecological metagenomes</taxon>
    </lineage>
</organism>
<comment type="caution">
    <text evidence="1">The sequence shown here is derived from an EMBL/GenBank/DDBJ whole genome shotgun (WGS) entry which is preliminary data.</text>
</comment>
<protein>
    <submittedName>
        <fullName evidence="1">Uncharacterized protein</fullName>
    </submittedName>
</protein>
<evidence type="ECO:0000313" key="1">
    <source>
        <dbReference type="EMBL" id="GAF81025.1"/>
    </source>
</evidence>
<name>X0TY01_9ZZZZ</name>